<evidence type="ECO:0000313" key="1">
    <source>
        <dbReference type="EMBL" id="EDY20466.1"/>
    </source>
</evidence>
<accession>B4CYC5</accession>
<dbReference type="Proteomes" id="UP000005824">
    <property type="component" value="Unassembled WGS sequence"/>
</dbReference>
<sequence length="116" mass="13746">MPCFVGPRPKLPFKDRPLKIWLRPPWNFFWKDVKTALPALLAVLRSPSFNPKTPIEKQLRKWFRLLRISYWLRKPMPMAVLWDINVLLPLIHGAHLHHRSAASWVNQHQEDGDLVL</sequence>
<dbReference type="AlphaFoldDB" id="B4CYC5"/>
<organism evidence="1 2">
    <name type="scientific">Chthoniobacter flavus Ellin428</name>
    <dbReference type="NCBI Taxonomy" id="497964"/>
    <lineage>
        <taxon>Bacteria</taxon>
        <taxon>Pseudomonadati</taxon>
        <taxon>Verrucomicrobiota</taxon>
        <taxon>Spartobacteria</taxon>
        <taxon>Chthoniobacterales</taxon>
        <taxon>Chthoniobacteraceae</taxon>
        <taxon>Chthoniobacter</taxon>
    </lineage>
</organism>
<name>B4CYC5_9BACT</name>
<evidence type="ECO:0000313" key="2">
    <source>
        <dbReference type="Proteomes" id="UP000005824"/>
    </source>
</evidence>
<dbReference type="STRING" id="497964.CfE428DRAFT_1663"/>
<reference evidence="1 2" key="1">
    <citation type="journal article" date="2011" name="J. Bacteriol.">
        <title>Genome sequence of Chthoniobacter flavus Ellin428, an aerobic heterotrophic soil bacterium.</title>
        <authorList>
            <person name="Kant R."/>
            <person name="van Passel M.W."/>
            <person name="Palva A."/>
            <person name="Lucas S."/>
            <person name="Lapidus A."/>
            <person name="Glavina Del Rio T."/>
            <person name="Dalin E."/>
            <person name="Tice H."/>
            <person name="Bruce D."/>
            <person name="Goodwin L."/>
            <person name="Pitluck S."/>
            <person name="Larimer F.W."/>
            <person name="Land M.L."/>
            <person name="Hauser L."/>
            <person name="Sangwan P."/>
            <person name="de Vos W.M."/>
            <person name="Janssen P.H."/>
            <person name="Smidt H."/>
        </authorList>
    </citation>
    <scope>NUCLEOTIDE SEQUENCE [LARGE SCALE GENOMIC DNA]</scope>
    <source>
        <strain evidence="1 2">Ellin428</strain>
    </source>
</reference>
<comment type="caution">
    <text evidence="1">The sequence shown here is derived from an EMBL/GenBank/DDBJ whole genome shotgun (WGS) entry which is preliminary data.</text>
</comment>
<keyword evidence="2" id="KW-1185">Reference proteome</keyword>
<dbReference type="InParanoid" id="B4CYC5"/>
<dbReference type="EMBL" id="ABVL01000004">
    <property type="protein sequence ID" value="EDY20466.1"/>
    <property type="molecule type" value="Genomic_DNA"/>
</dbReference>
<proteinExistence type="predicted"/>
<gene>
    <name evidence="1" type="ORF">CfE428DRAFT_1663</name>
</gene>
<protein>
    <submittedName>
        <fullName evidence="1">Uncharacterized protein</fullName>
    </submittedName>
</protein>